<comment type="caution">
    <text evidence="2">The sequence shown here is derived from an EMBL/GenBank/DDBJ whole genome shotgun (WGS) entry which is preliminary data.</text>
</comment>
<dbReference type="STRING" id="1798480.A2851_02385"/>
<organism evidence="2 3">
    <name type="scientific">Candidatus Kaiserbacteria bacterium RIFCSPHIGHO2_01_FULL_53_29</name>
    <dbReference type="NCBI Taxonomy" id="1798480"/>
    <lineage>
        <taxon>Bacteria</taxon>
        <taxon>Candidatus Kaiseribacteriota</taxon>
    </lineage>
</organism>
<dbReference type="PANTHER" id="PTHR30336">
    <property type="entry name" value="INNER MEMBRANE PROTEIN, PROBABLE PERMEASE"/>
    <property type="match status" value="1"/>
</dbReference>
<dbReference type="EMBL" id="MFKT01000009">
    <property type="protein sequence ID" value="OGG53711.1"/>
    <property type="molecule type" value="Genomic_DNA"/>
</dbReference>
<dbReference type="Proteomes" id="UP000176863">
    <property type="component" value="Unassembled WGS sequence"/>
</dbReference>
<accession>A0A1F6CXF1</accession>
<dbReference type="Gene3D" id="3.40.50.620">
    <property type="entry name" value="HUPs"/>
    <property type="match status" value="1"/>
</dbReference>
<evidence type="ECO:0000313" key="3">
    <source>
        <dbReference type="Proteomes" id="UP000176863"/>
    </source>
</evidence>
<dbReference type="Pfam" id="PF02698">
    <property type="entry name" value="DUF218"/>
    <property type="match status" value="1"/>
</dbReference>
<dbReference type="PANTHER" id="PTHR30336:SF20">
    <property type="entry name" value="DUF218 DOMAIN-CONTAINING PROTEIN"/>
    <property type="match status" value="1"/>
</dbReference>
<dbReference type="AlphaFoldDB" id="A0A1F6CXF1"/>
<proteinExistence type="predicted"/>
<evidence type="ECO:0000313" key="2">
    <source>
        <dbReference type="EMBL" id="OGG53711.1"/>
    </source>
</evidence>
<protein>
    <recommendedName>
        <fullName evidence="1">DUF218 domain-containing protein</fullName>
    </recommendedName>
</protein>
<dbReference type="InterPro" id="IPR051599">
    <property type="entry name" value="Cell_Envelope_Assoc"/>
</dbReference>
<sequence length="205" mass="23525">MSWNEKIQPNAIAILSGSVKKQGARWVSTALTAKDDEYGAPGQQLRIEAAVLLAHKYPHALLVLSGGRGYESHDMMQPLLSEVMRDELLERGIMEPRIFLEKGSNSTFQQMEAIQKMLIDRTWKRVLIVTNRWHVPRVEAIIATRFPVMNGNVKIIGAEETLLNDSPEKWKSAIDEAYRSEFLKRRIAHEEEGIRQIRNGSYHYR</sequence>
<name>A0A1F6CXF1_9BACT</name>
<reference evidence="2 3" key="1">
    <citation type="journal article" date="2016" name="Nat. Commun.">
        <title>Thousands of microbial genomes shed light on interconnected biogeochemical processes in an aquifer system.</title>
        <authorList>
            <person name="Anantharaman K."/>
            <person name="Brown C.T."/>
            <person name="Hug L.A."/>
            <person name="Sharon I."/>
            <person name="Castelle C.J."/>
            <person name="Probst A.J."/>
            <person name="Thomas B.C."/>
            <person name="Singh A."/>
            <person name="Wilkins M.J."/>
            <person name="Karaoz U."/>
            <person name="Brodie E.L."/>
            <person name="Williams K.H."/>
            <person name="Hubbard S.S."/>
            <person name="Banfield J.F."/>
        </authorList>
    </citation>
    <scope>NUCLEOTIDE SEQUENCE [LARGE SCALE GENOMIC DNA]</scope>
</reference>
<dbReference type="CDD" id="cd06259">
    <property type="entry name" value="YdcF-like"/>
    <property type="match status" value="1"/>
</dbReference>
<gene>
    <name evidence="2" type="ORF">A2851_02385</name>
</gene>
<feature type="domain" description="DUF218" evidence="1">
    <location>
        <begin position="11"/>
        <end position="145"/>
    </location>
</feature>
<evidence type="ECO:0000259" key="1">
    <source>
        <dbReference type="Pfam" id="PF02698"/>
    </source>
</evidence>
<dbReference type="GO" id="GO:0005886">
    <property type="term" value="C:plasma membrane"/>
    <property type="evidence" value="ECO:0007669"/>
    <property type="project" value="TreeGrafter"/>
</dbReference>
<dbReference type="InterPro" id="IPR014729">
    <property type="entry name" value="Rossmann-like_a/b/a_fold"/>
</dbReference>
<dbReference type="InterPro" id="IPR003848">
    <property type="entry name" value="DUF218"/>
</dbReference>